<dbReference type="AlphaFoldDB" id="A0A8A4TGQ6"/>
<dbReference type="GO" id="GO:0000160">
    <property type="term" value="P:phosphorelay signal transduction system"/>
    <property type="evidence" value="ECO:0007669"/>
    <property type="project" value="InterPro"/>
</dbReference>
<protein>
    <submittedName>
        <fullName evidence="9">Sigma-54-dependent Fis family transcriptional regulator</fullName>
    </submittedName>
</protein>
<dbReference type="PROSITE" id="PS50045">
    <property type="entry name" value="SIGMA54_INTERACT_4"/>
    <property type="match status" value="1"/>
</dbReference>
<dbReference type="InterPro" id="IPR002078">
    <property type="entry name" value="Sigma_54_int"/>
</dbReference>
<dbReference type="InterPro" id="IPR025943">
    <property type="entry name" value="Sigma_54_int_dom_ATP-bd_2"/>
</dbReference>
<dbReference type="SMART" id="SM00448">
    <property type="entry name" value="REC"/>
    <property type="match status" value="1"/>
</dbReference>
<dbReference type="InterPro" id="IPR011006">
    <property type="entry name" value="CheY-like_superfamily"/>
</dbReference>
<proteinExistence type="predicted"/>
<feature type="domain" description="Sigma-54 factor interaction" evidence="7">
    <location>
        <begin position="143"/>
        <end position="372"/>
    </location>
</feature>
<name>A0A8A4TGQ6_SULCO</name>
<dbReference type="Pfam" id="PF25601">
    <property type="entry name" value="AAA_lid_14"/>
    <property type="match status" value="1"/>
</dbReference>
<keyword evidence="6" id="KW-0597">Phosphoprotein</keyword>
<keyword evidence="3" id="KW-0805">Transcription regulation</keyword>
<dbReference type="InterPro" id="IPR002197">
    <property type="entry name" value="HTH_Fis"/>
</dbReference>
<dbReference type="InterPro" id="IPR025944">
    <property type="entry name" value="Sigma_54_int_dom_CS"/>
</dbReference>
<dbReference type="EMBL" id="CP071793">
    <property type="protein sequence ID" value="QTD49106.1"/>
    <property type="molecule type" value="Genomic_DNA"/>
</dbReference>
<dbReference type="Gene3D" id="3.40.50.2300">
    <property type="match status" value="1"/>
</dbReference>
<dbReference type="Pfam" id="PF00072">
    <property type="entry name" value="Response_reg"/>
    <property type="match status" value="1"/>
</dbReference>
<dbReference type="KEGG" id="scor:J3U87_26265"/>
<dbReference type="PROSITE" id="PS50110">
    <property type="entry name" value="RESPONSE_REGULATORY"/>
    <property type="match status" value="1"/>
</dbReference>
<dbReference type="SUPFAM" id="SSF46689">
    <property type="entry name" value="Homeodomain-like"/>
    <property type="match status" value="1"/>
</dbReference>
<keyword evidence="10" id="KW-1185">Reference proteome</keyword>
<accession>A0A8A4TGQ6</accession>
<evidence type="ECO:0000256" key="3">
    <source>
        <dbReference type="ARBA" id="ARBA00023015"/>
    </source>
</evidence>
<evidence type="ECO:0000256" key="4">
    <source>
        <dbReference type="ARBA" id="ARBA00023125"/>
    </source>
</evidence>
<dbReference type="RefSeq" id="WP_237378749.1">
    <property type="nucleotide sequence ID" value="NZ_CP071793.1"/>
</dbReference>
<evidence type="ECO:0000256" key="1">
    <source>
        <dbReference type="ARBA" id="ARBA00022741"/>
    </source>
</evidence>
<feature type="domain" description="Response regulatory" evidence="8">
    <location>
        <begin position="1"/>
        <end position="117"/>
    </location>
</feature>
<dbReference type="InterPro" id="IPR058031">
    <property type="entry name" value="AAA_lid_NorR"/>
</dbReference>
<dbReference type="PRINTS" id="PR01590">
    <property type="entry name" value="HTHFIS"/>
</dbReference>
<dbReference type="SUPFAM" id="SSF52540">
    <property type="entry name" value="P-loop containing nucleoside triphosphate hydrolases"/>
    <property type="match status" value="1"/>
</dbReference>
<dbReference type="Proteomes" id="UP000663929">
    <property type="component" value="Chromosome"/>
</dbReference>
<sequence>MVDDHAKVLRALGLLFKREGFGCRSATDPTAALDLCRNETFDLALIDLNFTRDTTSGEEGLNLLSAIRTLDPEMPVLVMTAWAQISLAVEATRRGAADFIEKPWSNDRLLQIVNTQLELSRTRSRNRGLQATARLLGGTDEPLLSEDPGFKKVMSLLDKVAPTDANILITGENGTGKGMVARRVHRRSPRGAAPLISVNMGAIPESLFESEMFGHIKGAFTGALESRPGRFEIAEGGTLFLDEIATIPISQQPKLLRVLETGEFEPVGSSRTHRADVRLISATNADFPELIAAGRFRQDLLFRLNTIEVHLPPLRDRGDDVLVLAEHFLKELATRYNRRFQGFARGAMSQLQAYDWPGNVRELRHVIERAVLVAAGPVIEAGDLALQTALRRPGLDGMTLAEAEKYLIQTTLDRFGGNAVRAAEALGVSKSAIYRRMEKHGLGKGSA</sequence>
<dbReference type="Pfam" id="PF00158">
    <property type="entry name" value="Sigma54_activat"/>
    <property type="match status" value="1"/>
</dbReference>
<keyword evidence="4" id="KW-0238">DNA-binding</keyword>
<keyword evidence="1" id="KW-0547">Nucleotide-binding</keyword>
<organism evidence="9 10">
    <name type="scientific">Sulfidibacter corallicola</name>
    <dbReference type="NCBI Taxonomy" id="2818388"/>
    <lineage>
        <taxon>Bacteria</taxon>
        <taxon>Pseudomonadati</taxon>
        <taxon>Acidobacteriota</taxon>
        <taxon>Holophagae</taxon>
        <taxon>Acanthopleuribacterales</taxon>
        <taxon>Acanthopleuribacteraceae</taxon>
        <taxon>Sulfidibacter</taxon>
    </lineage>
</organism>
<dbReference type="PANTHER" id="PTHR32071">
    <property type="entry name" value="TRANSCRIPTIONAL REGULATORY PROTEIN"/>
    <property type="match status" value="1"/>
</dbReference>
<evidence type="ECO:0000313" key="10">
    <source>
        <dbReference type="Proteomes" id="UP000663929"/>
    </source>
</evidence>
<dbReference type="InterPro" id="IPR003593">
    <property type="entry name" value="AAA+_ATPase"/>
</dbReference>
<gene>
    <name evidence="9" type="ORF">J3U87_26265</name>
</gene>
<dbReference type="FunFam" id="3.40.50.300:FF:000006">
    <property type="entry name" value="DNA-binding transcriptional regulator NtrC"/>
    <property type="match status" value="1"/>
</dbReference>
<dbReference type="GO" id="GO:0006355">
    <property type="term" value="P:regulation of DNA-templated transcription"/>
    <property type="evidence" value="ECO:0007669"/>
    <property type="project" value="InterPro"/>
</dbReference>
<dbReference type="InterPro" id="IPR027417">
    <property type="entry name" value="P-loop_NTPase"/>
</dbReference>
<dbReference type="Gene3D" id="3.40.50.300">
    <property type="entry name" value="P-loop containing nucleotide triphosphate hydrolases"/>
    <property type="match status" value="1"/>
</dbReference>
<evidence type="ECO:0000256" key="2">
    <source>
        <dbReference type="ARBA" id="ARBA00022840"/>
    </source>
</evidence>
<dbReference type="Pfam" id="PF02954">
    <property type="entry name" value="HTH_8"/>
    <property type="match status" value="1"/>
</dbReference>
<dbReference type="CDD" id="cd00009">
    <property type="entry name" value="AAA"/>
    <property type="match status" value="1"/>
</dbReference>
<dbReference type="SMART" id="SM00382">
    <property type="entry name" value="AAA"/>
    <property type="match status" value="1"/>
</dbReference>
<keyword evidence="5" id="KW-0804">Transcription</keyword>
<evidence type="ECO:0000313" key="9">
    <source>
        <dbReference type="EMBL" id="QTD49106.1"/>
    </source>
</evidence>
<dbReference type="InterPro" id="IPR001789">
    <property type="entry name" value="Sig_transdc_resp-reg_receiver"/>
</dbReference>
<evidence type="ECO:0000259" key="7">
    <source>
        <dbReference type="PROSITE" id="PS50045"/>
    </source>
</evidence>
<reference evidence="9" key="1">
    <citation type="submission" date="2021-03" db="EMBL/GenBank/DDBJ databases">
        <title>Acanthopleuribacteraceae sp. M133.</title>
        <authorList>
            <person name="Wang G."/>
        </authorList>
    </citation>
    <scope>NUCLEOTIDE SEQUENCE</scope>
    <source>
        <strain evidence="9">M133</strain>
    </source>
</reference>
<evidence type="ECO:0000256" key="5">
    <source>
        <dbReference type="ARBA" id="ARBA00023163"/>
    </source>
</evidence>
<dbReference type="PROSITE" id="PS00688">
    <property type="entry name" value="SIGMA54_INTERACT_3"/>
    <property type="match status" value="1"/>
</dbReference>
<dbReference type="GO" id="GO:0005524">
    <property type="term" value="F:ATP binding"/>
    <property type="evidence" value="ECO:0007669"/>
    <property type="project" value="UniProtKB-KW"/>
</dbReference>
<evidence type="ECO:0000256" key="6">
    <source>
        <dbReference type="PROSITE-ProRule" id="PRU00169"/>
    </source>
</evidence>
<evidence type="ECO:0000259" key="8">
    <source>
        <dbReference type="PROSITE" id="PS50110"/>
    </source>
</evidence>
<dbReference type="PROSITE" id="PS00676">
    <property type="entry name" value="SIGMA54_INTERACT_2"/>
    <property type="match status" value="1"/>
</dbReference>
<dbReference type="Gene3D" id="1.10.10.60">
    <property type="entry name" value="Homeodomain-like"/>
    <property type="match status" value="1"/>
</dbReference>
<feature type="modified residue" description="4-aspartylphosphate" evidence="6">
    <location>
        <position position="47"/>
    </location>
</feature>
<dbReference type="InterPro" id="IPR009057">
    <property type="entry name" value="Homeodomain-like_sf"/>
</dbReference>
<dbReference type="SUPFAM" id="SSF52172">
    <property type="entry name" value="CheY-like"/>
    <property type="match status" value="1"/>
</dbReference>
<dbReference type="GO" id="GO:0043565">
    <property type="term" value="F:sequence-specific DNA binding"/>
    <property type="evidence" value="ECO:0007669"/>
    <property type="project" value="InterPro"/>
</dbReference>
<keyword evidence="2" id="KW-0067">ATP-binding</keyword>
<dbReference type="Gene3D" id="1.10.8.60">
    <property type="match status" value="1"/>
</dbReference>